<sequence>MVNIVGLPCALAVVVSFDQQLKPRQHSVVVYRYLVQFQPRLLCRARDTAFTMAPCPAFAQAPPVEDTARTEIKKCRK</sequence>
<dbReference type="AlphaFoldDB" id="A0A172TYS5"/>
<evidence type="ECO:0000313" key="2">
    <source>
        <dbReference type="Proteomes" id="UP000077177"/>
    </source>
</evidence>
<dbReference type="KEGG" id="fla:SY85_18075"/>
<organism evidence="1 2">
    <name type="scientific">Flavisolibacter tropicus</name>
    <dbReference type="NCBI Taxonomy" id="1492898"/>
    <lineage>
        <taxon>Bacteria</taxon>
        <taxon>Pseudomonadati</taxon>
        <taxon>Bacteroidota</taxon>
        <taxon>Chitinophagia</taxon>
        <taxon>Chitinophagales</taxon>
        <taxon>Chitinophagaceae</taxon>
        <taxon>Flavisolibacter</taxon>
    </lineage>
</organism>
<proteinExistence type="predicted"/>
<reference evidence="1 2" key="2">
    <citation type="journal article" date="2016" name="Int. J. Syst. Evol. Microbiol.">
        <title>Flavisolibacter tropicus sp. nov., isolated from tropical soil.</title>
        <authorList>
            <person name="Lee J.J."/>
            <person name="Kang M.S."/>
            <person name="Kim G.S."/>
            <person name="Lee C.S."/>
            <person name="Lim S."/>
            <person name="Lee J."/>
            <person name="Roh S.H."/>
            <person name="Kang H."/>
            <person name="Ha J.M."/>
            <person name="Bae S."/>
            <person name="Jung H.Y."/>
            <person name="Kim M.K."/>
        </authorList>
    </citation>
    <scope>NUCLEOTIDE SEQUENCE [LARGE SCALE GENOMIC DNA]</scope>
    <source>
        <strain evidence="1 2">LCS9</strain>
    </source>
</reference>
<gene>
    <name evidence="1" type="ORF">SY85_18075</name>
</gene>
<protein>
    <submittedName>
        <fullName evidence="1">Uncharacterized protein</fullName>
    </submittedName>
</protein>
<reference evidence="2" key="1">
    <citation type="submission" date="2015-01" db="EMBL/GenBank/DDBJ databases">
        <title>Flavisolibacter sp./LCS9/ whole genome sequencing.</title>
        <authorList>
            <person name="Kim M.K."/>
            <person name="Srinivasan S."/>
            <person name="Lee J.-J."/>
        </authorList>
    </citation>
    <scope>NUCLEOTIDE SEQUENCE [LARGE SCALE GENOMIC DNA]</scope>
    <source>
        <strain evidence="2">LCS9</strain>
    </source>
</reference>
<name>A0A172TYS5_9BACT</name>
<accession>A0A172TYS5</accession>
<evidence type="ECO:0000313" key="1">
    <source>
        <dbReference type="EMBL" id="ANE52118.1"/>
    </source>
</evidence>
<dbReference type="EMBL" id="CP011390">
    <property type="protein sequence ID" value="ANE52118.1"/>
    <property type="molecule type" value="Genomic_DNA"/>
</dbReference>
<keyword evidence="2" id="KW-1185">Reference proteome</keyword>
<dbReference type="Proteomes" id="UP000077177">
    <property type="component" value="Chromosome"/>
</dbReference>